<evidence type="ECO:0000313" key="4">
    <source>
        <dbReference type="EMBL" id="KAK6544082.1"/>
    </source>
</evidence>
<dbReference type="PANTHER" id="PTHR10366">
    <property type="entry name" value="NAD DEPENDENT EPIMERASE/DEHYDRATASE"/>
    <property type="match status" value="1"/>
</dbReference>
<dbReference type="SUPFAM" id="SSF51735">
    <property type="entry name" value="NAD(P)-binding Rossmann-fold domains"/>
    <property type="match status" value="1"/>
</dbReference>
<reference evidence="4 5" key="1">
    <citation type="submission" date="2019-10" db="EMBL/GenBank/DDBJ databases">
        <authorList>
            <person name="Palmer J.M."/>
        </authorList>
    </citation>
    <scope>NUCLEOTIDE SEQUENCE [LARGE SCALE GENOMIC DNA]</scope>
    <source>
        <strain evidence="4 5">TWF694</strain>
    </source>
</reference>
<proteinExistence type="inferred from homology"/>
<evidence type="ECO:0000256" key="2">
    <source>
        <dbReference type="ARBA" id="ARBA00023445"/>
    </source>
</evidence>
<dbReference type="InterPro" id="IPR036291">
    <property type="entry name" value="NAD(P)-bd_dom_sf"/>
</dbReference>
<dbReference type="AlphaFoldDB" id="A0AAV9XPP1"/>
<comment type="similarity">
    <text evidence="2">Belongs to the NAD(P)-dependent epimerase/dehydratase family. Dihydroflavonol-4-reductase subfamily.</text>
</comment>
<name>A0AAV9XPP1_9PEZI</name>
<keyword evidence="5" id="KW-1185">Reference proteome</keyword>
<comment type="caution">
    <text evidence="4">The sequence shown here is derived from an EMBL/GenBank/DDBJ whole genome shotgun (WGS) entry which is preliminary data.</text>
</comment>
<dbReference type="EMBL" id="JAVHJO010000001">
    <property type="protein sequence ID" value="KAK6544082.1"/>
    <property type="molecule type" value="Genomic_DNA"/>
</dbReference>
<dbReference type="GO" id="GO:0016616">
    <property type="term" value="F:oxidoreductase activity, acting on the CH-OH group of donors, NAD or NADP as acceptor"/>
    <property type="evidence" value="ECO:0007669"/>
    <property type="project" value="TreeGrafter"/>
</dbReference>
<keyword evidence="1" id="KW-0560">Oxidoreductase</keyword>
<dbReference type="Gene3D" id="3.40.50.720">
    <property type="entry name" value="NAD(P)-binding Rossmann-like Domain"/>
    <property type="match status" value="1"/>
</dbReference>
<dbReference type="Pfam" id="PF01370">
    <property type="entry name" value="Epimerase"/>
    <property type="match status" value="1"/>
</dbReference>
<dbReference type="PANTHER" id="PTHR10366:SF579">
    <property type="entry name" value="3-BETA HYDROXYSTEROID DEHYDROGENASE_ISOMERASE FAMILY PROTEIN (AFU_ORTHOLOGUE AFUA_3G02250)"/>
    <property type="match status" value="1"/>
</dbReference>
<protein>
    <recommendedName>
        <fullName evidence="3">NAD-dependent epimerase/dehydratase domain-containing protein</fullName>
    </recommendedName>
</protein>
<dbReference type="Proteomes" id="UP001365542">
    <property type="component" value="Unassembled WGS sequence"/>
</dbReference>
<feature type="domain" description="NAD-dependent epimerase/dehydratase" evidence="3">
    <location>
        <begin position="6"/>
        <end position="212"/>
    </location>
</feature>
<organism evidence="4 5">
    <name type="scientific">Orbilia ellipsospora</name>
    <dbReference type="NCBI Taxonomy" id="2528407"/>
    <lineage>
        <taxon>Eukaryota</taxon>
        <taxon>Fungi</taxon>
        <taxon>Dikarya</taxon>
        <taxon>Ascomycota</taxon>
        <taxon>Pezizomycotina</taxon>
        <taxon>Orbiliomycetes</taxon>
        <taxon>Orbiliales</taxon>
        <taxon>Orbiliaceae</taxon>
        <taxon>Orbilia</taxon>
    </lineage>
</organism>
<dbReference type="InterPro" id="IPR050425">
    <property type="entry name" value="NAD(P)_dehydrat-like"/>
</dbReference>
<sequence>MPPTYILVTGATGFIGAHVVSQLLSKNVRVRVAYRSQQKADTMLAHFQKIYGNDQVDRLLDFVHTGDLATPGCFDESLTGGIDGVIHCASPLNFTLSPADIINPAIEGTKSLLSSITSVTSVKKLVFLSSFAAVVDETGKGIGPEVEYTSQDWNPITYDEGVNAQDGGNGLRLAYQASKTLSEREVWKWSGSEGGKGCDVVSLCAPLVFGPVAYPIEKISELNSSNAELWFLTTGFNPLPVSNVPQWISVHDLTTALVNGALFDLGSKRYTLASPAPFSTQLAAETFRALFEWGRDRVTVGESGNYPKQSKLEGETAKAELLGGVEYRGWEETMKETLTQFKEIEDKEKARQA</sequence>
<accession>A0AAV9XPP1</accession>
<evidence type="ECO:0000259" key="3">
    <source>
        <dbReference type="Pfam" id="PF01370"/>
    </source>
</evidence>
<evidence type="ECO:0000256" key="1">
    <source>
        <dbReference type="ARBA" id="ARBA00023002"/>
    </source>
</evidence>
<dbReference type="InterPro" id="IPR001509">
    <property type="entry name" value="Epimerase_deHydtase"/>
</dbReference>
<gene>
    <name evidence="4" type="ORF">TWF694_000793</name>
</gene>
<evidence type="ECO:0000313" key="5">
    <source>
        <dbReference type="Proteomes" id="UP001365542"/>
    </source>
</evidence>